<reference evidence="3" key="1">
    <citation type="journal article" date="2019" name="Int. J. Syst. Evol. Microbiol.">
        <title>The Global Catalogue of Microorganisms (GCM) 10K type strain sequencing project: providing services to taxonomists for standard genome sequencing and annotation.</title>
        <authorList>
            <consortium name="The Broad Institute Genomics Platform"/>
            <consortium name="The Broad Institute Genome Sequencing Center for Infectious Disease"/>
            <person name="Wu L."/>
            <person name="Ma J."/>
        </authorList>
    </citation>
    <scope>NUCLEOTIDE SEQUENCE [LARGE SCALE GENOMIC DNA]</scope>
    <source>
        <strain evidence="3">JCM 16904</strain>
    </source>
</reference>
<accession>A0ABP7BR64</accession>
<sequence>MNESGTMPGTTRASSKSISRTDSGAGSSAKFAVMVNPFREIARPVTVTFGDGSITERPSLAGSKLSRGALGGNGRTAR</sequence>
<evidence type="ECO:0000313" key="2">
    <source>
        <dbReference type="EMBL" id="GAA3665700.1"/>
    </source>
</evidence>
<dbReference type="Proteomes" id="UP001500902">
    <property type="component" value="Unassembled WGS sequence"/>
</dbReference>
<name>A0ABP7BR64_9ACTN</name>
<evidence type="ECO:0000313" key="3">
    <source>
        <dbReference type="Proteomes" id="UP001500902"/>
    </source>
</evidence>
<comment type="caution">
    <text evidence="2">The sequence shown here is derived from an EMBL/GenBank/DDBJ whole genome shotgun (WGS) entry which is preliminary data.</text>
</comment>
<feature type="region of interest" description="Disordered" evidence="1">
    <location>
        <begin position="50"/>
        <end position="78"/>
    </location>
</feature>
<feature type="region of interest" description="Disordered" evidence="1">
    <location>
        <begin position="1"/>
        <end position="28"/>
    </location>
</feature>
<gene>
    <name evidence="2" type="ORF">GCM10022224_032490</name>
</gene>
<keyword evidence="3" id="KW-1185">Reference proteome</keyword>
<feature type="compositionally biased region" description="Gly residues" evidence="1">
    <location>
        <begin position="69"/>
        <end position="78"/>
    </location>
</feature>
<protein>
    <submittedName>
        <fullName evidence="2">Uncharacterized protein</fullName>
    </submittedName>
</protein>
<organism evidence="2 3">
    <name type="scientific">Nonomuraea antimicrobica</name>
    <dbReference type="NCBI Taxonomy" id="561173"/>
    <lineage>
        <taxon>Bacteria</taxon>
        <taxon>Bacillati</taxon>
        <taxon>Actinomycetota</taxon>
        <taxon>Actinomycetes</taxon>
        <taxon>Streptosporangiales</taxon>
        <taxon>Streptosporangiaceae</taxon>
        <taxon>Nonomuraea</taxon>
    </lineage>
</organism>
<evidence type="ECO:0000256" key="1">
    <source>
        <dbReference type="SAM" id="MobiDB-lite"/>
    </source>
</evidence>
<proteinExistence type="predicted"/>
<dbReference type="EMBL" id="BAAAZP010000061">
    <property type="protein sequence ID" value="GAA3665700.1"/>
    <property type="molecule type" value="Genomic_DNA"/>
</dbReference>
<feature type="compositionally biased region" description="Polar residues" evidence="1">
    <location>
        <begin position="1"/>
        <end position="26"/>
    </location>
</feature>